<dbReference type="KEGG" id="ceh:CEW89_08980"/>
<name>A0A291GAY0_9RHOB</name>
<evidence type="ECO:0000313" key="2">
    <source>
        <dbReference type="Proteomes" id="UP000217935"/>
    </source>
</evidence>
<dbReference type="OrthoDB" id="4402049at2"/>
<dbReference type="RefSeq" id="WP_096805671.1">
    <property type="nucleotide sequence ID" value="NZ_CP022196.1"/>
</dbReference>
<gene>
    <name evidence="1" type="ORF">CEW89_08980</name>
</gene>
<reference evidence="1 2" key="1">
    <citation type="submission" date="2017-06" db="EMBL/GenBank/DDBJ databases">
        <title>Celeribacter sp. TSPH2 complete genome sequence.</title>
        <authorList>
            <person name="Woo J.-H."/>
            <person name="Kim H.-S."/>
        </authorList>
    </citation>
    <scope>NUCLEOTIDE SEQUENCE [LARGE SCALE GENOMIC DNA]</scope>
    <source>
        <strain evidence="1 2">TSPH2</strain>
    </source>
</reference>
<dbReference type="Pfam" id="PF12686">
    <property type="entry name" value="DUF3800"/>
    <property type="match status" value="1"/>
</dbReference>
<keyword evidence="2" id="KW-1185">Reference proteome</keyword>
<dbReference type="Proteomes" id="UP000217935">
    <property type="component" value="Chromosome"/>
</dbReference>
<organism evidence="1 2">
    <name type="scientific">Celeribacter ethanolicus</name>
    <dbReference type="NCBI Taxonomy" id="1758178"/>
    <lineage>
        <taxon>Bacteria</taxon>
        <taxon>Pseudomonadati</taxon>
        <taxon>Pseudomonadota</taxon>
        <taxon>Alphaproteobacteria</taxon>
        <taxon>Rhodobacterales</taxon>
        <taxon>Roseobacteraceae</taxon>
        <taxon>Celeribacter</taxon>
    </lineage>
</organism>
<protein>
    <recommendedName>
        <fullName evidence="3">DUF3800 domain-containing protein</fullName>
    </recommendedName>
</protein>
<proteinExistence type="predicted"/>
<dbReference type="AlphaFoldDB" id="A0A291GAY0"/>
<dbReference type="EMBL" id="CP022196">
    <property type="protein sequence ID" value="ATG47693.1"/>
    <property type="molecule type" value="Genomic_DNA"/>
</dbReference>
<evidence type="ECO:0008006" key="3">
    <source>
        <dbReference type="Google" id="ProtNLM"/>
    </source>
</evidence>
<sequence length="269" mass="31153">MYFAYLDEFGHIGPYISRSSKKHNESPVFGLAGIILPENAIRPFATYFLKQKEFAFSFEIEKSGKMAAKWEKKGTSFIRPKPLQEYVEMRRLLHRILNKVDDLGGNVFYYGREKKRGYHENLNPTGLYTTCFAHALRRLDKFCEARDTSFITIVDQHSARKELLETAAKTMFGKQPCNRLASPPFEVESYINQNIQAADWIATLVGRLKAFEVEPEQYSDFEYIKTLFANRIGELAKNSLVEKRPRREIEAFNSGHIKTLSELRAKMTK</sequence>
<dbReference type="InterPro" id="IPR024524">
    <property type="entry name" value="DUF3800"/>
</dbReference>
<accession>A0A291GAY0</accession>
<evidence type="ECO:0000313" key="1">
    <source>
        <dbReference type="EMBL" id="ATG47693.1"/>
    </source>
</evidence>